<keyword evidence="2 4" id="KW-0238">DNA-binding</keyword>
<dbReference type="OrthoDB" id="9780824at2"/>
<dbReference type="InterPro" id="IPR009057">
    <property type="entry name" value="Homeodomain-like_sf"/>
</dbReference>
<dbReference type="PANTHER" id="PTHR30055">
    <property type="entry name" value="HTH-TYPE TRANSCRIPTIONAL REGULATOR RUTR"/>
    <property type="match status" value="1"/>
</dbReference>
<dbReference type="PROSITE" id="PS01081">
    <property type="entry name" value="HTH_TETR_1"/>
    <property type="match status" value="1"/>
</dbReference>
<comment type="caution">
    <text evidence="6">The sequence shown here is derived from an EMBL/GenBank/DDBJ whole genome shotgun (WGS) entry which is preliminary data.</text>
</comment>
<gene>
    <name evidence="6" type="ORF">CH357_10590</name>
</gene>
<evidence type="ECO:0000313" key="7">
    <source>
        <dbReference type="Proteomes" id="UP000232196"/>
    </source>
</evidence>
<organism evidence="6 7">
    <name type="scientific">Leptospira hartskeerlii</name>
    <dbReference type="NCBI Taxonomy" id="2023177"/>
    <lineage>
        <taxon>Bacteria</taxon>
        <taxon>Pseudomonadati</taxon>
        <taxon>Spirochaetota</taxon>
        <taxon>Spirochaetia</taxon>
        <taxon>Leptospirales</taxon>
        <taxon>Leptospiraceae</taxon>
        <taxon>Leptospira</taxon>
    </lineage>
</organism>
<keyword evidence="7" id="KW-1185">Reference proteome</keyword>
<dbReference type="EMBL" id="NPDN01000005">
    <property type="protein sequence ID" value="PJZ25598.1"/>
    <property type="molecule type" value="Genomic_DNA"/>
</dbReference>
<keyword evidence="1" id="KW-0805">Transcription regulation</keyword>
<dbReference type="InterPro" id="IPR001647">
    <property type="entry name" value="HTH_TetR"/>
</dbReference>
<dbReference type="GO" id="GO:0003700">
    <property type="term" value="F:DNA-binding transcription factor activity"/>
    <property type="evidence" value="ECO:0007669"/>
    <property type="project" value="TreeGrafter"/>
</dbReference>
<feature type="DNA-binding region" description="H-T-H motif" evidence="4">
    <location>
        <begin position="32"/>
        <end position="51"/>
    </location>
</feature>
<dbReference type="PANTHER" id="PTHR30055:SF234">
    <property type="entry name" value="HTH-TYPE TRANSCRIPTIONAL REGULATOR BETI"/>
    <property type="match status" value="1"/>
</dbReference>
<evidence type="ECO:0000256" key="2">
    <source>
        <dbReference type="ARBA" id="ARBA00023125"/>
    </source>
</evidence>
<dbReference type="InterPro" id="IPR023772">
    <property type="entry name" value="DNA-bd_HTH_TetR-type_CS"/>
</dbReference>
<keyword evidence="3" id="KW-0804">Transcription</keyword>
<accession>A0A2M9XD43</accession>
<dbReference type="InterPro" id="IPR050109">
    <property type="entry name" value="HTH-type_TetR-like_transc_reg"/>
</dbReference>
<name>A0A2M9XD43_9LEPT</name>
<dbReference type="PROSITE" id="PS50977">
    <property type="entry name" value="HTH_TETR_2"/>
    <property type="match status" value="1"/>
</dbReference>
<protein>
    <submittedName>
        <fullName evidence="6">TetR family transcriptional regulator</fullName>
    </submittedName>
</protein>
<evidence type="ECO:0000313" key="6">
    <source>
        <dbReference type="EMBL" id="PJZ25598.1"/>
    </source>
</evidence>
<sequence length="184" mass="20832">MGLREIKKAKTRKLISDLARDLFIEKGYDAVTIAEIAEKAEVAVTTLFNYFPTKESLIFDLEDEIDSDILKAIRDRKKGQSILDALYQYFFSSKLFNPPDKKTFSGFGKLIRSTPELTSYLRGLWARYENTLAKEIQSDSGVNKMEADCIAKLILEGVSFACNSPSPKEALNLTFKVLKNGWNK</sequence>
<dbReference type="Pfam" id="PF00440">
    <property type="entry name" value="TetR_N"/>
    <property type="match status" value="1"/>
</dbReference>
<evidence type="ECO:0000256" key="1">
    <source>
        <dbReference type="ARBA" id="ARBA00023015"/>
    </source>
</evidence>
<proteinExistence type="predicted"/>
<dbReference type="GO" id="GO:0000976">
    <property type="term" value="F:transcription cis-regulatory region binding"/>
    <property type="evidence" value="ECO:0007669"/>
    <property type="project" value="TreeGrafter"/>
</dbReference>
<reference evidence="6 7" key="1">
    <citation type="submission" date="2017-07" db="EMBL/GenBank/DDBJ databases">
        <title>Leptospira spp. isolated from tropical soils.</title>
        <authorList>
            <person name="Thibeaux R."/>
            <person name="Iraola G."/>
            <person name="Ferres I."/>
            <person name="Bierque E."/>
            <person name="Girault D."/>
            <person name="Soupe-Gilbert M.-E."/>
            <person name="Picardeau M."/>
            <person name="Goarant C."/>
        </authorList>
    </citation>
    <scope>NUCLEOTIDE SEQUENCE [LARGE SCALE GENOMIC DNA]</scope>
    <source>
        <strain evidence="6 7">MCA1-C-A1</strain>
    </source>
</reference>
<evidence type="ECO:0000256" key="4">
    <source>
        <dbReference type="PROSITE-ProRule" id="PRU00335"/>
    </source>
</evidence>
<evidence type="ECO:0000259" key="5">
    <source>
        <dbReference type="PROSITE" id="PS50977"/>
    </source>
</evidence>
<dbReference type="Gene3D" id="1.10.357.10">
    <property type="entry name" value="Tetracycline Repressor, domain 2"/>
    <property type="match status" value="1"/>
</dbReference>
<dbReference type="Proteomes" id="UP000232196">
    <property type="component" value="Unassembled WGS sequence"/>
</dbReference>
<dbReference type="SUPFAM" id="SSF46689">
    <property type="entry name" value="Homeodomain-like"/>
    <property type="match status" value="1"/>
</dbReference>
<feature type="domain" description="HTH tetR-type" evidence="5">
    <location>
        <begin position="9"/>
        <end position="69"/>
    </location>
</feature>
<dbReference type="AlphaFoldDB" id="A0A2M9XD43"/>
<dbReference type="PRINTS" id="PR00455">
    <property type="entry name" value="HTHTETR"/>
</dbReference>
<evidence type="ECO:0000256" key="3">
    <source>
        <dbReference type="ARBA" id="ARBA00023163"/>
    </source>
</evidence>